<dbReference type="Gene3D" id="3.30.1460.30">
    <property type="entry name" value="YgaC/TfoX-N like chaperone"/>
    <property type="match status" value="1"/>
</dbReference>
<protein>
    <submittedName>
        <fullName evidence="2">TfoX N-terminal domain-containing protein</fullName>
    </submittedName>
</protein>
<sequence length="110" mass="12242">MAYDEELAFRIRALLATEVGVDEVPMFGGLAFLINGNMAVTVSGKGGIMVRVPPEETHTLLEYPHTAPMHMSARETLGWLRVFEEGIASDRQLTRWVTIGADYARRLPPK</sequence>
<dbReference type="Proteomes" id="UP000183180">
    <property type="component" value="Unassembled WGS sequence"/>
</dbReference>
<dbReference type="Pfam" id="PF04993">
    <property type="entry name" value="TfoX_N"/>
    <property type="match status" value="1"/>
</dbReference>
<evidence type="ECO:0000313" key="3">
    <source>
        <dbReference type="Proteomes" id="UP000183180"/>
    </source>
</evidence>
<dbReference type="EMBL" id="FNLM01000034">
    <property type="protein sequence ID" value="SDU72645.1"/>
    <property type="molecule type" value="Genomic_DNA"/>
</dbReference>
<dbReference type="InterPro" id="IPR007076">
    <property type="entry name" value="TfoX_N"/>
</dbReference>
<gene>
    <name evidence="2" type="ORF">SAMN04488548_1343804</name>
</gene>
<name>A0A1H2KVS8_9ACTN</name>
<accession>A0A1H2KVS8</accession>
<dbReference type="STRING" id="158898.SAMN04488548_1343804"/>
<dbReference type="RefSeq" id="WP_005200634.1">
    <property type="nucleotide sequence ID" value="NZ_FNLM01000034.1"/>
</dbReference>
<dbReference type="OrthoDB" id="214902at2"/>
<dbReference type="SUPFAM" id="SSF159894">
    <property type="entry name" value="YgaC/TfoX-N like"/>
    <property type="match status" value="1"/>
</dbReference>
<evidence type="ECO:0000313" key="2">
    <source>
        <dbReference type="EMBL" id="SDU72645.1"/>
    </source>
</evidence>
<reference evidence="2 3" key="1">
    <citation type="submission" date="2016-10" db="EMBL/GenBank/DDBJ databases">
        <authorList>
            <person name="de Groot N.N."/>
        </authorList>
    </citation>
    <scope>NUCLEOTIDE SEQUENCE [LARGE SCALE GENOMIC DNA]</scope>
    <source>
        <strain evidence="2 3">DSM 44215</strain>
    </source>
</reference>
<dbReference type="AlphaFoldDB" id="A0A1H2KVS8"/>
<proteinExistence type="predicted"/>
<organism evidence="2 3">
    <name type="scientific">Gordonia westfalica</name>
    <dbReference type="NCBI Taxonomy" id="158898"/>
    <lineage>
        <taxon>Bacteria</taxon>
        <taxon>Bacillati</taxon>
        <taxon>Actinomycetota</taxon>
        <taxon>Actinomycetes</taxon>
        <taxon>Mycobacteriales</taxon>
        <taxon>Gordoniaceae</taxon>
        <taxon>Gordonia</taxon>
    </lineage>
</organism>
<evidence type="ECO:0000259" key="1">
    <source>
        <dbReference type="Pfam" id="PF04993"/>
    </source>
</evidence>
<feature type="domain" description="TfoX N-terminal" evidence="1">
    <location>
        <begin position="17"/>
        <end position="99"/>
    </location>
</feature>